<dbReference type="GO" id="GO:0031623">
    <property type="term" value="P:receptor internalization"/>
    <property type="evidence" value="ECO:0007669"/>
    <property type="project" value="TreeGrafter"/>
</dbReference>
<reference evidence="7" key="1">
    <citation type="submission" date="2017-02" db="UniProtKB">
        <authorList>
            <consortium name="WormBaseParasite"/>
        </authorList>
    </citation>
    <scope>IDENTIFICATION</scope>
</reference>
<dbReference type="WBParaSite" id="HDID_0000618901-mRNA-1">
    <property type="protein sequence ID" value="HDID_0000618901-mRNA-1"/>
    <property type="gene ID" value="HDID_0000618901"/>
</dbReference>
<dbReference type="Gene3D" id="1.20.120.1240">
    <property type="entry name" value="Dynamin, middle domain"/>
    <property type="match status" value="1"/>
</dbReference>
<evidence type="ECO:0000256" key="3">
    <source>
        <dbReference type="ARBA" id="ARBA00022801"/>
    </source>
</evidence>
<keyword evidence="3" id="KW-0378">Hydrolase</keyword>
<evidence type="ECO:0000259" key="6">
    <source>
        <dbReference type="PROSITE" id="PS51388"/>
    </source>
</evidence>
<name>A0A0R3SMM4_HYMDI</name>
<dbReference type="InterPro" id="IPR020850">
    <property type="entry name" value="GED_dom"/>
</dbReference>
<evidence type="ECO:0000256" key="2">
    <source>
        <dbReference type="ARBA" id="ARBA00022741"/>
    </source>
</evidence>
<dbReference type="InterPro" id="IPR022812">
    <property type="entry name" value="Dynamin"/>
</dbReference>
<evidence type="ECO:0000256" key="5">
    <source>
        <dbReference type="SAM" id="MobiDB-lite"/>
    </source>
</evidence>
<dbReference type="GO" id="GO:0003924">
    <property type="term" value="F:GTPase activity"/>
    <property type="evidence" value="ECO:0007669"/>
    <property type="project" value="InterPro"/>
</dbReference>
<dbReference type="PANTHER" id="PTHR11566:SF212">
    <property type="entry name" value="DYNAMIN"/>
    <property type="match status" value="1"/>
</dbReference>
<dbReference type="PROSITE" id="PS51388">
    <property type="entry name" value="GED"/>
    <property type="match status" value="1"/>
</dbReference>
<feature type="domain" description="GED" evidence="6">
    <location>
        <begin position="90"/>
        <end position="224"/>
    </location>
</feature>
<sequence>LPLEGLKQRADDTAFLRRPNFSLFHSDPKVNIYKEFKALDLAADNVNTRDNWKGALLRVGVFPEKSKQVQEEEAEDDLNQGNNPILKRQVETIRNLVQSYMKIVTKTQLDLVPKITMHLLIDDVSRFHLYLLAGFNSLVFMQSLSLALKVHWVPVVKGENLPLLRTPVKKYLKSDLLPILYALDANRLMEESPEEKRRKQDLVTMYNTMKEALNIIADVTTHTITTPVPPPITDDWREPEGEGNGSSQRSATGPSRPSVGPGRGSPSTSGNFPAPQPRVAPPIPQTSRPLNAGPPPPLVPASPTAFYRGSK</sequence>
<evidence type="ECO:0000256" key="4">
    <source>
        <dbReference type="ARBA" id="ARBA00023134"/>
    </source>
</evidence>
<protein>
    <recommendedName>
        <fullName evidence="1">dynamin GTPase</fullName>
        <ecNumber evidence="1">3.6.5.5</ecNumber>
    </recommendedName>
</protein>
<evidence type="ECO:0000256" key="1">
    <source>
        <dbReference type="ARBA" id="ARBA00011980"/>
    </source>
</evidence>
<evidence type="ECO:0000313" key="7">
    <source>
        <dbReference type="WBParaSite" id="HDID_0000618901-mRNA-1"/>
    </source>
</evidence>
<dbReference type="GO" id="GO:0005874">
    <property type="term" value="C:microtubule"/>
    <property type="evidence" value="ECO:0007669"/>
    <property type="project" value="TreeGrafter"/>
</dbReference>
<keyword evidence="4" id="KW-0342">GTP-binding</keyword>
<accession>A0A0R3SMM4</accession>
<feature type="region of interest" description="Disordered" evidence="5">
    <location>
        <begin position="223"/>
        <end position="311"/>
    </location>
</feature>
<dbReference type="GO" id="GO:0005737">
    <property type="term" value="C:cytoplasm"/>
    <property type="evidence" value="ECO:0007669"/>
    <property type="project" value="TreeGrafter"/>
</dbReference>
<dbReference type="GO" id="GO:0005886">
    <property type="term" value="C:plasma membrane"/>
    <property type="evidence" value="ECO:0007669"/>
    <property type="project" value="TreeGrafter"/>
</dbReference>
<dbReference type="STRING" id="6216.A0A0R3SMM4"/>
<dbReference type="EC" id="3.6.5.5" evidence="1"/>
<dbReference type="AlphaFoldDB" id="A0A0R3SMM4"/>
<feature type="compositionally biased region" description="Low complexity" evidence="5">
    <location>
        <begin position="252"/>
        <end position="270"/>
    </location>
</feature>
<dbReference type="Pfam" id="PF02212">
    <property type="entry name" value="GED"/>
    <property type="match status" value="1"/>
</dbReference>
<dbReference type="PANTHER" id="PTHR11566">
    <property type="entry name" value="DYNAMIN"/>
    <property type="match status" value="1"/>
</dbReference>
<proteinExistence type="predicted"/>
<feature type="compositionally biased region" description="Pro residues" evidence="5">
    <location>
        <begin position="274"/>
        <end position="284"/>
    </location>
</feature>
<dbReference type="GO" id="GO:0005525">
    <property type="term" value="F:GTP binding"/>
    <property type="evidence" value="ECO:0007669"/>
    <property type="project" value="UniProtKB-KW"/>
</dbReference>
<dbReference type="GO" id="GO:0008017">
    <property type="term" value="F:microtubule binding"/>
    <property type="evidence" value="ECO:0007669"/>
    <property type="project" value="TreeGrafter"/>
</dbReference>
<keyword evidence="2" id="KW-0547">Nucleotide-binding</keyword>
<organism evidence="7">
    <name type="scientific">Hymenolepis diminuta</name>
    <name type="common">Rat tapeworm</name>
    <dbReference type="NCBI Taxonomy" id="6216"/>
    <lineage>
        <taxon>Eukaryota</taxon>
        <taxon>Metazoa</taxon>
        <taxon>Spiralia</taxon>
        <taxon>Lophotrochozoa</taxon>
        <taxon>Platyhelminthes</taxon>
        <taxon>Cestoda</taxon>
        <taxon>Eucestoda</taxon>
        <taxon>Cyclophyllidea</taxon>
        <taxon>Hymenolepididae</taxon>
        <taxon>Hymenolepis</taxon>
    </lineage>
</organism>
<dbReference type="InterPro" id="IPR003130">
    <property type="entry name" value="GED"/>
</dbReference>